<sequence>MWLFNKNKTQNTEPLSNSPLSVGGDAADLLRKVRDLEIKSKKLTNHLFTGEYHTAFKGRGMAFKEVKEYAAGDDIRFIDWNVSARMGSTYSKVFEEERELSVYLLVDASASNLFGTNQQNKQELIAEICAVLAFSALNNNDKTGLLFCTDKVEKYIPSSKGREHVLYLVRELVAFKPAATKTDLVKGLQYLNNIAKHKSIVFILSDFADAGYHEALRVAARKHDVIGVQVFDKADKYLPKIGLLQVADPETGETLWLDTNDAAVQVAYNRQYHQIMDDAATIFRKAGADLLQIETGQDYVKALQHFFIKRA</sequence>
<organism evidence="2 3">
    <name type="scientific">Parasediminibacterium paludis</name>
    <dbReference type="NCBI Taxonomy" id="908966"/>
    <lineage>
        <taxon>Bacteria</taxon>
        <taxon>Pseudomonadati</taxon>
        <taxon>Bacteroidota</taxon>
        <taxon>Chitinophagia</taxon>
        <taxon>Chitinophagales</taxon>
        <taxon>Chitinophagaceae</taxon>
        <taxon>Parasediminibacterium</taxon>
    </lineage>
</organism>
<feature type="domain" description="DUF58" evidence="1">
    <location>
        <begin position="65"/>
        <end position="273"/>
    </location>
</feature>
<dbReference type="Pfam" id="PF01882">
    <property type="entry name" value="DUF58"/>
    <property type="match status" value="1"/>
</dbReference>
<reference evidence="3" key="1">
    <citation type="journal article" date="2019" name="Int. J. Syst. Evol. Microbiol.">
        <title>The Global Catalogue of Microorganisms (GCM) 10K type strain sequencing project: providing services to taxonomists for standard genome sequencing and annotation.</title>
        <authorList>
            <consortium name="The Broad Institute Genomics Platform"/>
            <consortium name="The Broad Institute Genome Sequencing Center for Infectious Disease"/>
            <person name="Wu L."/>
            <person name="Ma J."/>
        </authorList>
    </citation>
    <scope>NUCLEOTIDE SEQUENCE [LARGE SCALE GENOMIC DNA]</scope>
    <source>
        <strain evidence="3">CECT 8010</strain>
    </source>
</reference>
<keyword evidence="3" id="KW-1185">Reference proteome</keyword>
<dbReference type="PANTHER" id="PTHR33608:SF6">
    <property type="entry name" value="BLL2464 PROTEIN"/>
    <property type="match status" value="1"/>
</dbReference>
<dbReference type="RefSeq" id="WP_379015844.1">
    <property type="nucleotide sequence ID" value="NZ_JBHSDC010000031.1"/>
</dbReference>
<comment type="caution">
    <text evidence="2">The sequence shown here is derived from an EMBL/GenBank/DDBJ whole genome shotgun (WGS) entry which is preliminary data.</text>
</comment>
<name>A0ABV8Q1Y7_9BACT</name>
<evidence type="ECO:0000313" key="2">
    <source>
        <dbReference type="EMBL" id="MFC4233525.1"/>
    </source>
</evidence>
<evidence type="ECO:0000259" key="1">
    <source>
        <dbReference type="Pfam" id="PF01882"/>
    </source>
</evidence>
<dbReference type="Gene3D" id="3.40.50.410">
    <property type="entry name" value="von Willebrand factor, type A domain"/>
    <property type="match status" value="1"/>
</dbReference>
<protein>
    <submittedName>
        <fullName evidence="2">DUF58 domain-containing protein</fullName>
    </submittedName>
</protein>
<dbReference type="SUPFAM" id="SSF53300">
    <property type="entry name" value="vWA-like"/>
    <property type="match status" value="1"/>
</dbReference>
<dbReference type="InterPro" id="IPR036465">
    <property type="entry name" value="vWFA_dom_sf"/>
</dbReference>
<accession>A0ABV8Q1Y7</accession>
<gene>
    <name evidence="2" type="ORF">ACFOW1_16610</name>
</gene>
<dbReference type="EMBL" id="JBHSDC010000031">
    <property type="protein sequence ID" value="MFC4233525.1"/>
    <property type="molecule type" value="Genomic_DNA"/>
</dbReference>
<dbReference type="PANTHER" id="PTHR33608">
    <property type="entry name" value="BLL2464 PROTEIN"/>
    <property type="match status" value="1"/>
</dbReference>
<proteinExistence type="predicted"/>
<dbReference type="Proteomes" id="UP001595906">
    <property type="component" value="Unassembled WGS sequence"/>
</dbReference>
<dbReference type="InterPro" id="IPR002881">
    <property type="entry name" value="DUF58"/>
</dbReference>
<evidence type="ECO:0000313" key="3">
    <source>
        <dbReference type="Proteomes" id="UP001595906"/>
    </source>
</evidence>